<protein>
    <submittedName>
        <fullName evidence="1">Uncharacterized protein</fullName>
    </submittedName>
</protein>
<name>A0A1Q8R1D6_9FIRM</name>
<accession>A0A1Q8R1D6</accession>
<dbReference type="Proteomes" id="UP000186102">
    <property type="component" value="Unassembled WGS sequence"/>
</dbReference>
<sequence length="43" mass="5334">MFIFKRLYSYTFYRLKLGWHRGISRPKLGGGFYFSQDIQYKTY</sequence>
<evidence type="ECO:0000313" key="2">
    <source>
        <dbReference type="Proteomes" id="UP000186102"/>
    </source>
</evidence>
<comment type="caution">
    <text evidence="1">The sequence shown here is derived from an EMBL/GenBank/DDBJ whole genome shotgun (WGS) entry which is preliminary data.</text>
</comment>
<gene>
    <name evidence="1" type="ORF">DSOL_0622</name>
</gene>
<proteinExistence type="predicted"/>
<dbReference type="AlphaFoldDB" id="A0A1Q8R1D6"/>
<dbReference type="STRING" id="1888891.DSOL_0622"/>
<dbReference type="EMBL" id="MLBF01000003">
    <property type="protein sequence ID" value="OLN33376.1"/>
    <property type="molecule type" value="Genomic_DNA"/>
</dbReference>
<reference evidence="1 2" key="1">
    <citation type="submission" date="2016-09" db="EMBL/GenBank/DDBJ databases">
        <title>Complete genome of Desulfosporosinus sp. OL.</title>
        <authorList>
            <person name="Mardanov A."/>
            <person name="Beletsky A."/>
            <person name="Panova A."/>
            <person name="Karnachuk O."/>
            <person name="Ravin N."/>
        </authorList>
    </citation>
    <scope>NUCLEOTIDE SEQUENCE [LARGE SCALE GENOMIC DNA]</scope>
    <source>
        <strain evidence="1 2">OL</strain>
    </source>
</reference>
<evidence type="ECO:0000313" key="1">
    <source>
        <dbReference type="EMBL" id="OLN33376.1"/>
    </source>
</evidence>
<organism evidence="1 2">
    <name type="scientific">Desulfosporosinus metallidurans</name>
    <dbReference type="NCBI Taxonomy" id="1888891"/>
    <lineage>
        <taxon>Bacteria</taxon>
        <taxon>Bacillati</taxon>
        <taxon>Bacillota</taxon>
        <taxon>Clostridia</taxon>
        <taxon>Eubacteriales</taxon>
        <taxon>Desulfitobacteriaceae</taxon>
        <taxon>Desulfosporosinus</taxon>
    </lineage>
</organism>
<keyword evidence="2" id="KW-1185">Reference proteome</keyword>